<dbReference type="RefSeq" id="XP_007408664.1">
    <property type="nucleotide sequence ID" value="XM_007408602.1"/>
</dbReference>
<protein>
    <submittedName>
        <fullName evidence="2">Uncharacterized protein</fullName>
    </submittedName>
</protein>
<dbReference type="GeneID" id="18925751"/>
<feature type="region of interest" description="Disordered" evidence="1">
    <location>
        <begin position="1"/>
        <end position="49"/>
    </location>
</feature>
<proteinExistence type="predicted"/>
<dbReference type="Proteomes" id="UP000001072">
    <property type="component" value="Unassembled WGS sequence"/>
</dbReference>
<evidence type="ECO:0000313" key="3">
    <source>
        <dbReference type="Proteomes" id="UP000001072"/>
    </source>
</evidence>
<gene>
    <name evidence="2" type="ORF">MELLADRAFT_116123</name>
</gene>
<evidence type="ECO:0000313" key="2">
    <source>
        <dbReference type="EMBL" id="EGG07899.1"/>
    </source>
</evidence>
<feature type="compositionally biased region" description="Polar residues" evidence="1">
    <location>
        <begin position="146"/>
        <end position="163"/>
    </location>
</feature>
<accession>F4RHX4</accession>
<dbReference type="VEuPathDB" id="FungiDB:MELLADRAFT_116123"/>
<dbReference type="OrthoDB" id="10471986at2759"/>
<evidence type="ECO:0000256" key="1">
    <source>
        <dbReference type="SAM" id="MobiDB-lite"/>
    </source>
</evidence>
<feature type="compositionally biased region" description="Low complexity" evidence="1">
    <location>
        <begin position="1"/>
        <end position="22"/>
    </location>
</feature>
<name>F4RHX4_MELLP</name>
<feature type="region of interest" description="Disordered" evidence="1">
    <location>
        <begin position="83"/>
        <end position="201"/>
    </location>
</feature>
<keyword evidence="3" id="KW-1185">Reference proteome</keyword>
<dbReference type="AlphaFoldDB" id="F4RHX4"/>
<feature type="compositionally biased region" description="Polar residues" evidence="1">
    <location>
        <begin position="124"/>
        <end position="135"/>
    </location>
</feature>
<dbReference type="HOGENOM" id="CLU_1107335_0_0_1"/>
<organism evidence="3">
    <name type="scientific">Melampsora larici-populina (strain 98AG31 / pathotype 3-4-7)</name>
    <name type="common">Poplar leaf rust fungus</name>
    <dbReference type="NCBI Taxonomy" id="747676"/>
    <lineage>
        <taxon>Eukaryota</taxon>
        <taxon>Fungi</taxon>
        <taxon>Dikarya</taxon>
        <taxon>Basidiomycota</taxon>
        <taxon>Pucciniomycotina</taxon>
        <taxon>Pucciniomycetes</taxon>
        <taxon>Pucciniales</taxon>
        <taxon>Melampsoraceae</taxon>
        <taxon>Melampsora</taxon>
    </lineage>
</organism>
<dbReference type="EMBL" id="GL883102">
    <property type="protein sequence ID" value="EGG07899.1"/>
    <property type="molecule type" value="Genomic_DNA"/>
</dbReference>
<sequence length="251" mass="27725">MHSSSSSSIPQVQPPSTSSITPNVQLHQSILKRKRNPTELSSHSSSSSSWFGLAFQFPSVIKKEFNDFVKTIKGGYSQAMEGNFIDPSHHEQLPPQSLMSSSSNHQSKLKKSNPNRNEFKKSSRSQTNPSYSTDPLSHFKKPISSFPFQRSSNRKNNQTTNPSELIDQPTPPKKLRLSHSTTQAGHPSSHSSCRLSVSSGPTSPRLLSINAQLAYPGCSSSSVDENNKSIMLAYIEETPASIRRYQCVAFD</sequence>
<dbReference type="InParanoid" id="F4RHX4"/>
<feature type="compositionally biased region" description="Low complexity" evidence="1">
    <location>
        <begin position="93"/>
        <end position="106"/>
    </location>
</feature>
<dbReference type="KEGG" id="mlr:MELLADRAFT_116123"/>
<reference evidence="3" key="1">
    <citation type="journal article" date="2011" name="Proc. Natl. Acad. Sci. U.S.A.">
        <title>Obligate biotrophy features unraveled by the genomic analysis of rust fungi.</title>
        <authorList>
            <person name="Duplessis S."/>
            <person name="Cuomo C.A."/>
            <person name="Lin Y.-C."/>
            <person name="Aerts A."/>
            <person name="Tisserant E."/>
            <person name="Veneault-Fourrey C."/>
            <person name="Joly D.L."/>
            <person name="Hacquard S."/>
            <person name="Amselem J."/>
            <person name="Cantarel B.L."/>
            <person name="Chiu R."/>
            <person name="Coutinho P.M."/>
            <person name="Feau N."/>
            <person name="Field M."/>
            <person name="Frey P."/>
            <person name="Gelhaye E."/>
            <person name="Goldberg J."/>
            <person name="Grabherr M.G."/>
            <person name="Kodira C.D."/>
            <person name="Kohler A."/>
            <person name="Kuees U."/>
            <person name="Lindquist E.A."/>
            <person name="Lucas S.M."/>
            <person name="Mago R."/>
            <person name="Mauceli E."/>
            <person name="Morin E."/>
            <person name="Murat C."/>
            <person name="Pangilinan J.L."/>
            <person name="Park R."/>
            <person name="Pearson M."/>
            <person name="Quesneville H."/>
            <person name="Rouhier N."/>
            <person name="Sakthikumar S."/>
            <person name="Salamov A.A."/>
            <person name="Schmutz J."/>
            <person name="Selles B."/>
            <person name="Shapiro H."/>
            <person name="Tanguay P."/>
            <person name="Tuskan G.A."/>
            <person name="Henrissat B."/>
            <person name="Van de Peer Y."/>
            <person name="Rouze P."/>
            <person name="Ellis J.G."/>
            <person name="Dodds P.N."/>
            <person name="Schein J.E."/>
            <person name="Zhong S."/>
            <person name="Hamelin R.C."/>
            <person name="Grigoriev I.V."/>
            <person name="Szabo L.J."/>
            <person name="Martin F."/>
        </authorList>
    </citation>
    <scope>NUCLEOTIDE SEQUENCE [LARGE SCALE GENOMIC DNA]</scope>
    <source>
        <strain evidence="3">98AG31 / pathotype 3-4-7</strain>
    </source>
</reference>
<feature type="compositionally biased region" description="Low complexity" evidence="1">
    <location>
        <begin position="188"/>
        <end position="199"/>
    </location>
</feature>